<dbReference type="EMBL" id="NFLB01000001">
    <property type="protein sequence ID" value="OUQ06664.1"/>
    <property type="molecule type" value="Genomic_DNA"/>
</dbReference>
<dbReference type="RefSeq" id="WP_087254238.1">
    <property type="nucleotide sequence ID" value="NZ_CAJFOD010000115.1"/>
</dbReference>
<dbReference type="PRINTS" id="PR00037">
    <property type="entry name" value="HTHLACR"/>
</dbReference>
<feature type="domain" description="HTH deoR-type" evidence="3">
    <location>
        <begin position="3"/>
        <end position="58"/>
    </location>
</feature>
<proteinExistence type="predicted"/>
<dbReference type="Pfam" id="PF00455">
    <property type="entry name" value="DeoRC"/>
    <property type="match status" value="1"/>
</dbReference>
<dbReference type="Gene3D" id="3.40.50.1360">
    <property type="match status" value="1"/>
</dbReference>
<keyword evidence="1" id="KW-0805">Transcription regulation</keyword>
<dbReference type="Proteomes" id="UP000196258">
    <property type="component" value="Unassembled WGS sequence"/>
</dbReference>
<dbReference type="PANTHER" id="PTHR30363:SF44">
    <property type="entry name" value="AGA OPERON TRANSCRIPTIONAL REPRESSOR-RELATED"/>
    <property type="match status" value="1"/>
</dbReference>
<evidence type="ECO:0000259" key="3">
    <source>
        <dbReference type="PROSITE" id="PS51000"/>
    </source>
</evidence>
<keyword evidence="2" id="KW-0804">Transcription</keyword>
<evidence type="ECO:0000256" key="2">
    <source>
        <dbReference type="ARBA" id="ARBA00023163"/>
    </source>
</evidence>
<dbReference type="GO" id="GO:0003677">
    <property type="term" value="F:DNA binding"/>
    <property type="evidence" value="ECO:0007669"/>
    <property type="project" value="UniProtKB-KW"/>
</dbReference>
<dbReference type="Pfam" id="PF08220">
    <property type="entry name" value="HTH_DeoR"/>
    <property type="match status" value="1"/>
</dbReference>
<name>A0A1Y4QMY2_9FIRM</name>
<evidence type="ECO:0000313" key="4">
    <source>
        <dbReference type="EMBL" id="HJF40099.1"/>
    </source>
</evidence>
<dbReference type="Proteomes" id="UP000749320">
    <property type="component" value="Unassembled WGS sequence"/>
</dbReference>
<dbReference type="SMART" id="SM00420">
    <property type="entry name" value="HTH_DEOR"/>
    <property type="match status" value="1"/>
</dbReference>
<gene>
    <name evidence="5" type="ORF">B5E91_01680</name>
    <name evidence="4" type="ORF">K8V91_04165</name>
</gene>
<accession>A0A1Y4QMY2</accession>
<dbReference type="InterPro" id="IPR011991">
    <property type="entry name" value="ArsR-like_HTH"/>
</dbReference>
<dbReference type="InterPro" id="IPR014036">
    <property type="entry name" value="DeoR-like_C"/>
</dbReference>
<comment type="caution">
    <text evidence="5">The sequence shown here is derived from an EMBL/GenBank/DDBJ whole genome shotgun (WGS) entry which is preliminary data.</text>
</comment>
<keyword evidence="4" id="KW-0238">DNA-binding</keyword>
<dbReference type="PANTHER" id="PTHR30363">
    <property type="entry name" value="HTH-TYPE TRANSCRIPTIONAL REGULATOR SRLR-RELATED"/>
    <property type="match status" value="1"/>
</dbReference>
<dbReference type="InterPro" id="IPR036390">
    <property type="entry name" value="WH_DNA-bd_sf"/>
</dbReference>
<evidence type="ECO:0000313" key="5">
    <source>
        <dbReference type="EMBL" id="OUQ06664.1"/>
    </source>
</evidence>
<evidence type="ECO:0000256" key="1">
    <source>
        <dbReference type="ARBA" id="ARBA00023015"/>
    </source>
</evidence>
<dbReference type="Gene3D" id="1.10.10.10">
    <property type="entry name" value="Winged helix-like DNA-binding domain superfamily/Winged helix DNA-binding domain"/>
    <property type="match status" value="1"/>
</dbReference>
<dbReference type="InterPro" id="IPR036388">
    <property type="entry name" value="WH-like_DNA-bd_sf"/>
</dbReference>
<dbReference type="AlphaFoldDB" id="A0A1Y4QMY2"/>
<dbReference type="InterPro" id="IPR050313">
    <property type="entry name" value="Carb_Metab_HTH_regulators"/>
</dbReference>
<organism evidence="5 6">
    <name type="scientific">Thomasclavelia spiroformis</name>
    <dbReference type="NCBI Taxonomy" id="29348"/>
    <lineage>
        <taxon>Bacteria</taxon>
        <taxon>Bacillati</taxon>
        <taxon>Bacillota</taxon>
        <taxon>Erysipelotrichia</taxon>
        <taxon>Erysipelotrichales</taxon>
        <taxon>Coprobacillaceae</taxon>
        <taxon>Thomasclavelia</taxon>
    </lineage>
</organism>
<dbReference type="GO" id="GO:0003700">
    <property type="term" value="F:DNA-binding transcription factor activity"/>
    <property type="evidence" value="ECO:0007669"/>
    <property type="project" value="InterPro"/>
</dbReference>
<dbReference type="SMART" id="SM01134">
    <property type="entry name" value="DeoRC"/>
    <property type="match status" value="1"/>
</dbReference>
<dbReference type="InterPro" id="IPR037171">
    <property type="entry name" value="NagB/RpiA_transferase-like"/>
</dbReference>
<sequence>MLSKERMYRILNLLKEQTFVTVKQLMDEFDVSRSSIMRDLIELENLGLIKRERGGAVAKDVANLTLSSFNEAPVIDKESLHIEEKQRICKKAAQRIKDGDCIYIDSGTTPVYLLPHIIDKQIKIVTPSTYLIRKLPDSFKGDIFLLGGEFKKSYDMSYGSLTLEMIKQFNFDHAFFSTNGVNLENGEVYIFEFAIGAVKKEIMKRCLNNYLLIDSSKFNIRAICTWANSNEFNSVYVNEFETDIELPDNYIVCNNKEI</sequence>
<evidence type="ECO:0000313" key="6">
    <source>
        <dbReference type="Proteomes" id="UP000196258"/>
    </source>
</evidence>
<reference evidence="4" key="4">
    <citation type="submission" date="2021-09" db="EMBL/GenBank/DDBJ databases">
        <authorList>
            <person name="Gilroy R."/>
        </authorList>
    </citation>
    <scope>NUCLEOTIDE SEQUENCE</scope>
    <source>
        <strain evidence="4">CHK193-16274</strain>
    </source>
</reference>
<reference evidence="6" key="1">
    <citation type="submission" date="2017-04" db="EMBL/GenBank/DDBJ databases">
        <title>Function of individual gut microbiota members based on whole genome sequencing of pure cultures obtained from chicken caecum.</title>
        <authorList>
            <person name="Medvecky M."/>
            <person name="Cejkova D."/>
            <person name="Polansky O."/>
            <person name="Karasova D."/>
            <person name="Kubasova T."/>
            <person name="Cizek A."/>
            <person name="Rychlik I."/>
        </authorList>
    </citation>
    <scope>NUCLEOTIDE SEQUENCE [LARGE SCALE GENOMIC DNA]</scope>
    <source>
        <strain evidence="6">An149</strain>
    </source>
</reference>
<protein>
    <submittedName>
        <fullName evidence="5">DeoR family transcriptional regulator</fullName>
    </submittedName>
    <submittedName>
        <fullName evidence="4">DeoR/GlpR family DNA-binding transcription regulator</fullName>
    </submittedName>
</protein>
<dbReference type="PROSITE" id="PS51000">
    <property type="entry name" value="HTH_DEOR_2"/>
    <property type="match status" value="1"/>
</dbReference>
<dbReference type="SUPFAM" id="SSF100950">
    <property type="entry name" value="NagB/RpiA/CoA transferase-like"/>
    <property type="match status" value="1"/>
</dbReference>
<dbReference type="InterPro" id="IPR001034">
    <property type="entry name" value="DeoR_HTH"/>
</dbReference>
<reference evidence="4" key="3">
    <citation type="journal article" date="2021" name="PeerJ">
        <title>Extensive microbial diversity within the chicken gut microbiome revealed by metagenomics and culture.</title>
        <authorList>
            <person name="Gilroy R."/>
            <person name="Ravi A."/>
            <person name="Getino M."/>
            <person name="Pursley I."/>
            <person name="Horton D.L."/>
            <person name="Alikhan N.F."/>
            <person name="Baker D."/>
            <person name="Gharbi K."/>
            <person name="Hall N."/>
            <person name="Watson M."/>
            <person name="Adriaenssens E.M."/>
            <person name="Foster-Nyarko E."/>
            <person name="Jarju S."/>
            <person name="Secka A."/>
            <person name="Antonio M."/>
            <person name="Oren A."/>
            <person name="Chaudhuri R.R."/>
            <person name="La Ragione R."/>
            <person name="Hildebrand F."/>
            <person name="Pallen M.J."/>
        </authorList>
    </citation>
    <scope>NUCLEOTIDE SEQUENCE</scope>
    <source>
        <strain evidence="4">CHK193-16274</strain>
    </source>
</reference>
<reference evidence="5" key="2">
    <citation type="journal article" date="2018" name="BMC Genomics">
        <title>Whole genome sequencing and function prediction of 133 gut anaerobes isolated from chicken caecum in pure cultures.</title>
        <authorList>
            <person name="Medvecky M."/>
            <person name="Cejkova D."/>
            <person name="Polansky O."/>
            <person name="Karasova D."/>
            <person name="Kubasova T."/>
            <person name="Cizek A."/>
            <person name="Rychlik I."/>
        </authorList>
    </citation>
    <scope>NUCLEOTIDE SEQUENCE</scope>
    <source>
        <strain evidence="5">An149</strain>
    </source>
</reference>
<dbReference type="SUPFAM" id="SSF46785">
    <property type="entry name" value="Winged helix' DNA-binding domain"/>
    <property type="match status" value="1"/>
</dbReference>
<dbReference type="CDD" id="cd00090">
    <property type="entry name" value="HTH_ARSR"/>
    <property type="match status" value="1"/>
</dbReference>
<dbReference type="EMBL" id="DYWV01000141">
    <property type="protein sequence ID" value="HJF40099.1"/>
    <property type="molecule type" value="Genomic_DNA"/>
</dbReference>